<dbReference type="GO" id="GO:0005886">
    <property type="term" value="C:plasma membrane"/>
    <property type="evidence" value="ECO:0007669"/>
    <property type="project" value="UniProtKB-SubCell"/>
</dbReference>
<evidence type="ECO:0000256" key="8">
    <source>
        <dbReference type="ARBA" id="ARBA00022958"/>
    </source>
</evidence>
<dbReference type="SUPFAM" id="SSF51735">
    <property type="entry name" value="NAD(P)-binding Rossmann-fold domains"/>
    <property type="match status" value="1"/>
</dbReference>
<keyword evidence="11" id="KW-0406">Ion transport</keyword>
<evidence type="ECO:0000256" key="13">
    <source>
        <dbReference type="SAM" id="Phobius"/>
    </source>
</evidence>
<dbReference type="Pfam" id="PF00999">
    <property type="entry name" value="Na_H_Exchanger"/>
    <property type="match status" value="1"/>
</dbReference>
<dbReference type="SUPFAM" id="SSF116726">
    <property type="entry name" value="TrkA C-terminal domain-like"/>
    <property type="match status" value="1"/>
</dbReference>
<feature type="transmembrane region" description="Helical" evidence="13">
    <location>
        <begin position="334"/>
        <end position="355"/>
    </location>
</feature>
<feature type="transmembrane region" description="Helical" evidence="13">
    <location>
        <begin position="118"/>
        <end position="143"/>
    </location>
</feature>
<dbReference type="Pfam" id="PF02080">
    <property type="entry name" value="TrkA_C"/>
    <property type="match status" value="1"/>
</dbReference>
<keyword evidence="12 13" id="KW-0472">Membrane</keyword>
<feature type="transmembrane region" description="Helical" evidence="13">
    <location>
        <begin position="57"/>
        <end position="77"/>
    </location>
</feature>
<evidence type="ECO:0000256" key="5">
    <source>
        <dbReference type="ARBA" id="ARBA00022475"/>
    </source>
</evidence>
<keyword evidence="4" id="KW-0050">Antiport</keyword>
<gene>
    <name evidence="16" type="primary">kef1</name>
    <name evidence="16" type="synonym">tp31:trkA4</name>
    <name evidence="16" type="ordered locus">NP_1576A</name>
</gene>
<sequence length="621" mass="64117">MAADALPIVAGILVAGIAAQLLARRLQVPSVLFLIAIGLAVGESGAGIVTLDTFGDGLSVVVGLCVSVIVFDGAFDLRTERLRESSVATARLVTVGAVLTLLGTAAAMRVFADAPWPTALLVGALLVATGPTVITPILEVVHVREHVSSLLESEGIFNDVTAAIAAVVIFDVFVTGDGGLAAGVAGFAARFGLGVGVGLAIAGIVYTVINADITPGNAPQASRFLFLAAAVGSYGAAEAFAPEAGIAAAATAGIVLGNLPLPHREEMAEFGRDATLVVLSFVFISLAALIDIDTIAALGVAGVGVVLAVTLVVRPLAIAVATYDIERFTNGERLFLSAVGPRGIIPASVATLFAIELAATGDPEAAATGQTLLGAVFIVIFATVVVEAGLARQLGDFFGVTPMKTIIVGGGRVGRALATRLERRGEFVVIVEQDDEELARAREAGFTVHQGDATESDVLRAAGIEDAKRVIAATADDDRNLLVCQLAGSKFGIENVLSRVNQPENVDAFETVGVTAIDAPMATAFAIDNEIERPAIAHWMTELGDDHDVQEVEMTAEELAGGTIRELNAEMPSGCIVAVIGRGDDTRVPSADDRIEYGDHITFLGDADAVDRAVKRFHPHE</sequence>
<keyword evidence="10" id="KW-0520">NAD</keyword>
<feature type="domain" description="RCK N-terminal" evidence="14">
    <location>
        <begin position="402"/>
        <end position="521"/>
    </location>
</feature>
<evidence type="ECO:0000256" key="12">
    <source>
        <dbReference type="ARBA" id="ARBA00023136"/>
    </source>
</evidence>
<dbReference type="eggNOG" id="arCOG01957">
    <property type="taxonomic scope" value="Archaea"/>
</dbReference>
<dbReference type="PANTHER" id="PTHR32507:SF0">
    <property type="entry name" value="NA(+)_H(+) ANTIPORTER 2-RELATED"/>
    <property type="match status" value="1"/>
</dbReference>
<keyword evidence="6" id="KW-0633">Potassium transport</keyword>
<dbReference type="InterPro" id="IPR003148">
    <property type="entry name" value="RCK_N"/>
</dbReference>
<dbReference type="PROSITE" id="PS51202">
    <property type="entry name" value="RCK_C"/>
    <property type="match status" value="1"/>
</dbReference>
<dbReference type="Gene3D" id="3.30.70.1450">
    <property type="entry name" value="Regulator of K+ conductance, C-terminal domain"/>
    <property type="match status" value="1"/>
</dbReference>
<dbReference type="InterPro" id="IPR006037">
    <property type="entry name" value="RCK_C"/>
</dbReference>
<protein>
    <submittedName>
        <fullName evidence="16">Kef-type transport system</fullName>
    </submittedName>
</protein>
<feature type="transmembrane region" description="Helical" evidence="13">
    <location>
        <begin position="273"/>
        <end position="290"/>
    </location>
</feature>
<comment type="subcellular location">
    <subcellularLocation>
        <location evidence="2">Cell membrane</location>
        <topology evidence="2">Multi-pass membrane protein</topology>
    </subcellularLocation>
</comment>
<feature type="domain" description="RCK C-terminal" evidence="15">
    <location>
        <begin position="537"/>
        <end position="620"/>
    </location>
</feature>
<dbReference type="PANTHER" id="PTHR32507">
    <property type="entry name" value="NA(+)/H(+) ANTIPORTER 1"/>
    <property type="match status" value="1"/>
</dbReference>
<dbReference type="AlphaFoldDB" id="A0A1U7EV54"/>
<comment type="function">
    <text evidence="1">Part of a potassium transport system.</text>
</comment>
<proteinExistence type="predicted"/>
<evidence type="ECO:0000313" key="16">
    <source>
        <dbReference type="EMBL" id="CAI48879.1"/>
    </source>
</evidence>
<evidence type="ECO:0000256" key="3">
    <source>
        <dbReference type="ARBA" id="ARBA00022448"/>
    </source>
</evidence>
<dbReference type="GO" id="GO:1902600">
    <property type="term" value="P:proton transmembrane transport"/>
    <property type="evidence" value="ECO:0007669"/>
    <property type="project" value="InterPro"/>
</dbReference>
<keyword evidence="3" id="KW-0813">Transport</keyword>
<evidence type="ECO:0000259" key="15">
    <source>
        <dbReference type="PROSITE" id="PS51202"/>
    </source>
</evidence>
<keyword evidence="9 13" id="KW-1133">Transmembrane helix</keyword>
<dbReference type="InterPro" id="IPR038770">
    <property type="entry name" value="Na+/solute_symporter_sf"/>
</dbReference>
<evidence type="ECO:0000256" key="1">
    <source>
        <dbReference type="ARBA" id="ARBA00003660"/>
    </source>
</evidence>
<reference evidence="16 17" key="1">
    <citation type="journal article" date="2005" name="Genome Res.">
        <title>Living with two extremes: conclusions from the genome sequence of Natronomonas pharaonis.</title>
        <authorList>
            <person name="Falb M."/>
            <person name="Pfeiffer F."/>
            <person name="Palm P."/>
            <person name="Rodewald K."/>
            <person name="Hickmann V."/>
            <person name="Tittor J."/>
            <person name="Oesterhelt D."/>
        </authorList>
    </citation>
    <scope>NUCLEOTIDE SEQUENCE [LARGE SCALE GENOMIC DNA]</scope>
    <source>
        <strain evidence="17">ATCC 35678 / DSM 2160 / CIP 103997 / JCM 8858 / NBRC 14720 / NCIMB 2260 / Gabara</strain>
    </source>
</reference>
<dbReference type="KEGG" id="nph:NP_1576A"/>
<evidence type="ECO:0000313" key="17">
    <source>
        <dbReference type="Proteomes" id="UP000002698"/>
    </source>
</evidence>
<feature type="transmembrane region" description="Helical" evidence="13">
    <location>
        <begin position="367"/>
        <end position="386"/>
    </location>
</feature>
<keyword evidence="8" id="KW-0630">Potassium</keyword>
<evidence type="ECO:0000256" key="10">
    <source>
        <dbReference type="ARBA" id="ARBA00023027"/>
    </source>
</evidence>
<dbReference type="GO" id="GO:0015079">
    <property type="term" value="F:potassium ion transmembrane transporter activity"/>
    <property type="evidence" value="ECO:0007669"/>
    <property type="project" value="InterPro"/>
</dbReference>
<feature type="transmembrane region" description="Helical" evidence="13">
    <location>
        <begin position="155"/>
        <end position="175"/>
    </location>
</feature>
<feature type="transmembrane region" description="Helical" evidence="13">
    <location>
        <begin position="187"/>
        <end position="209"/>
    </location>
</feature>
<accession>A0A1U7EV54</accession>
<dbReference type="PROSITE" id="PS51201">
    <property type="entry name" value="RCK_N"/>
    <property type="match status" value="1"/>
</dbReference>
<evidence type="ECO:0000256" key="7">
    <source>
        <dbReference type="ARBA" id="ARBA00022692"/>
    </source>
</evidence>
<dbReference type="OrthoDB" id="11709at2157"/>
<evidence type="ECO:0000256" key="4">
    <source>
        <dbReference type="ARBA" id="ARBA00022449"/>
    </source>
</evidence>
<evidence type="ECO:0000256" key="9">
    <source>
        <dbReference type="ARBA" id="ARBA00022989"/>
    </source>
</evidence>
<dbReference type="eggNOG" id="arCOG01961">
    <property type="taxonomic scope" value="Archaea"/>
</dbReference>
<dbReference type="Proteomes" id="UP000002698">
    <property type="component" value="Chromosome"/>
</dbReference>
<dbReference type="Gene3D" id="1.20.1530.20">
    <property type="match status" value="1"/>
</dbReference>
<dbReference type="STRING" id="348780.NP_1576A"/>
<feature type="transmembrane region" description="Helical" evidence="13">
    <location>
        <begin position="296"/>
        <end position="322"/>
    </location>
</feature>
<dbReference type="GO" id="GO:0015297">
    <property type="term" value="F:antiporter activity"/>
    <property type="evidence" value="ECO:0007669"/>
    <property type="project" value="UniProtKB-KW"/>
</dbReference>
<evidence type="ECO:0000256" key="11">
    <source>
        <dbReference type="ARBA" id="ARBA00023065"/>
    </source>
</evidence>
<keyword evidence="5" id="KW-1003">Cell membrane</keyword>
<name>A0A1U7EV54_NATPD</name>
<dbReference type="PRINTS" id="PR00335">
    <property type="entry name" value="KUPTAKETRKA"/>
</dbReference>
<dbReference type="Pfam" id="PF02254">
    <property type="entry name" value="TrkA_N"/>
    <property type="match status" value="1"/>
</dbReference>
<evidence type="ECO:0000259" key="14">
    <source>
        <dbReference type="PROSITE" id="PS51201"/>
    </source>
</evidence>
<dbReference type="EnsemblBacteria" id="CAI48879">
    <property type="protein sequence ID" value="CAI48879"/>
    <property type="gene ID" value="NP_1576A"/>
</dbReference>
<dbReference type="InterPro" id="IPR036291">
    <property type="entry name" value="NAD(P)-bd_dom_sf"/>
</dbReference>
<keyword evidence="17" id="KW-1185">Reference proteome</keyword>
<feature type="transmembrane region" description="Helical" evidence="13">
    <location>
        <begin position="89"/>
        <end position="112"/>
    </location>
</feature>
<dbReference type="HOGENOM" id="CLU_005912_10_1_2"/>
<keyword evidence="7 13" id="KW-0812">Transmembrane</keyword>
<evidence type="ECO:0000256" key="2">
    <source>
        <dbReference type="ARBA" id="ARBA00004651"/>
    </source>
</evidence>
<feature type="transmembrane region" description="Helical" evidence="13">
    <location>
        <begin position="221"/>
        <end position="237"/>
    </location>
</feature>
<dbReference type="InterPro" id="IPR006036">
    <property type="entry name" value="K_uptake_TrkA"/>
</dbReference>
<organism evidence="16 17">
    <name type="scientific">Natronomonas pharaonis (strain ATCC 35678 / DSM 2160 / CIP 103997 / JCM 8858 / NBRC 14720 / NCIMB 2260 / Gabara)</name>
    <name type="common">Halobacterium pharaonis</name>
    <dbReference type="NCBI Taxonomy" id="348780"/>
    <lineage>
        <taxon>Archaea</taxon>
        <taxon>Methanobacteriati</taxon>
        <taxon>Methanobacteriota</taxon>
        <taxon>Stenosarchaea group</taxon>
        <taxon>Halobacteria</taxon>
        <taxon>Halobacteriales</taxon>
        <taxon>Natronomonadaceae</taxon>
        <taxon>Natronomonas</taxon>
    </lineage>
</organism>
<dbReference type="EMBL" id="CR936257">
    <property type="protein sequence ID" value="CAI48879.1"/>
    <property type="molecule type" value="Genomic_DNA"/>
</dbReference>
<feature type="transmembrane region" description="Helical" evidence="13">
    <location>
        <begin position="30"/>
        <end position="51"/>
    </location>
</feature>
<dbReference type="InterPro" id="IPR036721">
    <property type="entry name" value="RCK_C_sf"/>
</dbReference>
<dbReference type="InterPro" id="IPR006153">
    <property type="entry name" value="Cation/H_exchanger_TM"/>
</dbReference>
<feature type="transmembrane region" description="Helical" evidence="13">
    <location>
        <begin position="6"/>
        <end position="23"/>
    </location>
</feature>
<dbReference type="Gene3D" id="3.40.50.720">
    <property type="entry name" value="NAD(P)-binding Rossmann-like Domain"/>
    <property type="match status" value="1"/>
</dbReference>
<evidence type="ECO:0000256" key="6">
    <source>
        <dbReference type="ARBA" id="ARBA00022538"/>
    </source>
</evidence>